<evidence type="ECO:0000313" key="4">
    <source>
        <dbReference type="EMBL" id="EPS96015.1"/>
    </source>
</evidence>
<evidence type="ECO:0000313" key="5">
    <source>
        <dbReference type="Proteomes" id="UP000015241"/>
    </source>
</evidence>
<dbReference type="eggNOG" id="KOG2434">
    <property type="taxonomic scope" value="Eukaryota"/>
</dbReference>
<dbReference type="PANTHER" id="PTHR12790:SF0">
    <property type="entry name" value="RNA POLYMERASE I-SPECIFIC TRANSCRIPTION INITIATION FACTOR RRN3-RELATED"/>
    <property type="match status" value="1"/>
</dbReference>
<name>S8F2J3_FOMSC</name>
<dbReference type="FunCoup" id="S8F2J3">
    <property type="interactions" value="489"/>
</dbReference>
<dbReference type="PANTHER" id="PTHR12790">
    <property type="entry name" value="TRANSCRIPTION INITIATION FACTOR IA RRN3"/>
    <property type="match status" value="1"/>
</dbReference>
<dbReference type="OrthoDB" id="26970at2759"/>
<dbReference type="STRING" id="743788.S8F2J3"/>
<feature type="compositionally biased region" description="Polar residues" evidence="3">
    <location>
        <begin position="404"/>
        <end position="413"/>
    </location>
</feature>
<protein>
    <recommendedName>
        <fullName evidence="6">RNA polymerase I-specific transcription initiation factor RRN3</fullName>
    </recommendedName>
</protein>
<evidence type="ECO:0000256" key="1">
    <source>
        <dbReference type="ARBA" id="ARBA00010098"/>
    </source>
</evidence>
<gene>
    <name evidence="4" type="ORF">FOMPIDRAFT_1151482</name>
</gene>
<feature type="region of interest" description="Disordered" evidence="3">
    <location>
        <begin position="1"/>
        <end position="59"/>
    </location>
</feature>
<dbReference type="Pfam" id="PF05327">
    <property type="entry name" value="RRN3"/>
    <property type="match status" value="1"/>
</dbReference>
<dbReference type="EMBL" id="KE504196">
    <property type="protein sequence ID" value="EPS96015.1"/>
    <property type="molecule type" value="Genomic_DNA"/>
</dbReference>
<evidence type="ECO:0000256" key="3">
    <source>
        <dbReference type="SAM" id="MobiDB-lite"/>
    </source>
</evidence>
<evidence type="ECO:0008006" key="6">
    <source>
        <dbReference type="Google" id="ProtNLM"/>
    </source>
</evidence>
<keyword evidence="5" id="KW-1185">Reference proteome</keyword>
<feature type="region of interest" description="Disordered" evidence="3">
    <location>
        <begin position="325"/>
        <end position="363"/>
    </location>
</feature>
<feature type="compositionally biased region" description="Acidic residues" evidence="3">
    <location>
        <begin position="704"/>
        <end position="725"/>
    </location>
</feature>
<evidence type="ECO:0000256" key="2">
    <source>
        <dbReference type="SAM" id="Coils"/>
    </source>
</evidence>
<feature type="region of interest" description="Disordered" evidence="3">
    <location>
        <begin position="401"/>
        <end position="425"/>
    </location>
</feature>
<dbReference type="InterPro" id="IPR007991">
    <property type="entry name" value="RNA_pol_I_trans_ini_fac_RRN3"/>
</dbReference>
<comment type="similarity">
    <text evidence="1">Belongs to the RRN3 family.</text>
</comment>
<dbReference type="GO" id="GO:0005634">
    <property type="term" value="C:nucleus"/>
    <property type="evidence" value="ECO:0007669"/>
    <property type="project" value="TreeGrafter"/>
</dbReference>
<sequence length="776" mass="87454">MEPHSRLSQFNVRPPKAGPVAPNLRYMETQQKSTDPLENFKKRPDTPSRRSSISSTSSLYVSRPIATNSRVKQDEHYRQRGYLVFVNNALNQKKNGNSDAFDELVDQFNPKKSSTDAPIPLPQLRDWLSALSHAVSRLERCHSALVEAIVNMPWTVMDTGFVKAYTSFVGMLVSARPEYLSLVLGKIAHGFTYHSGLQALDSRLPSTSTSPLTRRVVYDRIHYLLQHIYALIPTLPSTLHPLLVRNFPHKRQSQAAQITYIRNILKVTEYCPELGEAVLGTIVDRAIQIDVEIQVELEELEERLVEEDQQYVFELDPFDIVVGQEGEESDEGEEEDGEGDDLSDLSSDAGGEFDEDSKQVDDVPTDFKHVQGMADKLDAILKNLFDHFNHVHSETPAFHFSAPATPSSRSGSPLTPLEPARHPSPTLLEEGRLLRRQQFHMLLSIFDRTILRTFKSRYTQFLVFWYSSLDPEFSDLFQGMLVSKSLLEEDQPAVTRAAAASYIASFVSRAQFVDRESTRRVVACLCNFLRSRLDIFDAVNTAGAPPPSMAHHSIFYAVAQAVFLVFCFRWRDLLEEDDDVDEFTPASGPAKKWMPELDVMQRVVRSDLNPLKVCSSNVVMQFARVAHATDFIYCYTIMESNRRSDYAPATPGGAGVQTAKRPVFRLGHSMTTELNTFFPFDPYKLPRSGSYIQGVYREWSSVAIDDDEDEDEEEEGDVDERDEEVSEYHHPEGISMVGGKAHTQEDQADGLGESFGGMSISPYRPETMAMSISVSS</sequence>
<reference evidence="4 5" key="1">
    <citation type="journal article" date="2012" name="Science">
        <title>The Paleozoic origin of enzymatic lignin decomposition reconstructed from 31 fungal genomes.</title>
        <authorList>
            <person name="Floudas D."/>
            <person name="Binder M."/>
            <person name="Riley R."/>
            <person name="Barry K."/>
            <person name="Blanchette R.A."/>
            <person name="Henrissat B."/>
            <person name="Martinez A.T."/>
            <person name="Otillar R."/>
            <person name="Spatafora J.W."/>
            <person name="Yadav J.S."/>
            <person name="Aerts A."/>
            <person name="Benoit I."/>
            <person name="Boyd A."/>
            <person name="Carlson A."/>
            <person name="Copeland A."/>
            <person name="Coutinho P.M."/>
            <person name="de Vries R.P."/>
            <person name="Ferreira P."/>
            <person name="Findley K."/>
            <person name="Foster B."/>
            <person name="Gaskell J."/>
            <person name="Glotzer D."/>
            <person name="Gorecki P."/>
            <person name="Heitman J."/>
            <person name="Hesse C."/>
            <person name="Hori C."/>
            <person name="Igarashi K."/>
            <person name="Jurgens J.A."/>
            <person name="Kallen N."/>
            <person name="Kersten P."/>
            <person name="Kohler A."/>
            <person name="Kuees U."/>
            <person name="Kumar T.K.A."/>
            <person name="Kuo A."/>
            <person name="LaButti K."/>
            <person name="Larrondo L.F."/>
            <person name="Lindquist E."/>
            <person name="Ling A."/>
            <person name="Lombard V."/>
            <person name="Lucas S."/>
            <person name="Lundell T."/>
            <person name="Martin R."/>
            <person name="McLaughlin D.J."/>
            <person name="Morgenstern I."/>
            <person name="Morin E."/>
            <person name="Murat C."/>
            <person name="Nagy L.G."/>
            <person name="Nolan M."/>
            <person name="Ohm R.A."/>
            <person name="Patyshakuliyeva A."/>
            <person name="Rokas A."/>
            <person name="Ruiz-Duenas F.J."/>
            <person name="Sabat G."/>
            <person name="Salamov A."/>
            <person name="Samejima M."/>
            <person name="Schmutz J."/>
            <person name="Slot J.C."/>
            <person name="St John F."/>
            <person name="Stenlid J."/>
            <person name="Sun H."/>
            <person name="Sun S."/>
            <person name="Syed K."/>
            <person name="Tsang A."/>
            <person name="Wiebenga A."/>
            <person name="Young D."/>
            <person name="Pisabarro A."/>
            <person name="Eastwood D.C."/>
            <person name="Martin F."/>
            <person name="Cullen D."/>
            <person name="Grigoriev I.V."/>
            <person name="Hibbett D.S."/>
        </authorList>
    </citation>
    <scope>NUCLEOTIDE SEQUENCE</scope>
    <source>
        <strain evidence="5">FP-58527</strain>
    </source>
</reference>
<feature type="compositionally biased region" description="Polar residues" evidence="3">
    <location>
        <begin position="1"/>
        <end position="11"/>
    </location>
</feature>
<dbReference type="GO" id="GO:0001181">
    <property type="term" value="F:RNA polymerase I general transcription initiation factor activity"/>
    <property type="evidence" value="ECO:0007669"/>
    <property type="project" value="InterPro"/>
</dbReference>
<feature type="region of interest" description="Disordered" evidence="3">
    <location>
        <begin position="702"/>
        <end position="763"/>
    </location>
</feature>
<dbReference type="AlphaFoldDB" id="S8F2J3"/>
<dbReference type="HOGENOM" id="CLU_010579_0_0_1"/>
<dbReference type="GO" id="GO:0006361">
    <property type="term" value="P:transcription initiation at RNA polymerase I promoter"/>
    <property type="evidence" value="ECO:0007669"/>
    <property type="project" value="InterPro"/>
</dbReference>
<feature type="compositionally biased region" description="Basic and acidic residues" evidence="3">
    <location>
        <begin position="38"/>
        <end position="48"/>
    </location>
</feature>
<accession>S8F2J3</accession>
<feature type="compositionally biased region" description="Acidic residues" evidence="3">
    <location>
        <begin position="325"/>
        <end position="343"/>
    </location>
</feature>
<feature type="compositionally biased region" description="Low complexity" evidence="3">
    <location>
        <begin position="49"/>
        <end position="59"/>
    </location>
</feature>
<dbReference type="InParanoid" id="S8F2J3"/>
<organism evidence="4 5">
    <name type="scientific">Fomitopsis schrenkii</name>
    <name type="common">Brown rot fungus</name>
    <dbReference type="NCBI Taxonomy" id="2126942"/>
    <lineage>
        <taxon>Eukaryota</taxon>
        <taxon>Fungi</taxon>
        <taxon>Dikarya</taxon>
        <taxon>Basidiomycota</taxon>
        <taxon>Agaricomycotina</taxon>
        <taxon>Agaricomycetes</taxon>
        <taxon>Polyporales</taxon>
        <taxon>Fomitopsis</taxon>
    </lineage>
</organism>
<dbReference type="GO" id="GO:0001042">
    <property type="term" value="F:RNA polymerase I core binding"/>
    <property type="evidence" value="ECO:0007669"/>
    <property type="project" value="TreeGrafter"/>
</dbReference>
<proteinExistence type="inferred from homology"/>
<keyword evidence="2" id="KW-0175">Coiled coil</keyword>
<feature type="coiled-coil region" evidence="2">
    <location>
        <begin position="283"/>
        <end position="310"/>
    </location>
</feature>
<dbReference type="Proteomes" id="UP000015241">
    <property type="component" value="Unassembled WGS sequence"/>
</dbReference>